<name>A0A0A9CEA4_ARUDO</name>
<proteinExistence type="predicted"/>
<dbReference type="AlphaFoldDB" id="A0A0A9CEA4"/>
<dbReference type="EMBL" id="GBRH01223974">
    <property type="protein sequence ID" value="JAD73921.1"/>
    <property type="molecule type" value="Transcribed_RNA"/>
</dbReference>
<feature type="region of interest" description="Disordered" evidence="1">
    <location>
        <begin position="1"/>
        <end position="24"/>
    </location>
</feature>
<evidence type="ECO:0000313" key="2">
    <source>
        <dbReference type="EMBL" id="JAD73921.1"/>
    </source>
</evidence>
<sequence length="24" mass="2790">MINLVVTTAHLHHERSTAHHNKDQ</sequence>
<protein>
    <submittedName>
        <fullName evidence="2">Uncharacterized protein</fullName>
    </submittedName>
</protein>
<reference evidence="2" key="1">
    <citation type="submission" date="2014-09" db="EMBL/GenBank/DDBJ databases">
        <authorList>
            <person name="Magalhaes I.L.F."/>
            <person name="Oliveira U."/>
            <person name="Santos F.R."/>
            <person name="Vidigal T.H.D.A."/>
            <person name="Brescovit A.D."/>
            <person name="Santos A.J."/>
        </authorList>
    </citation>
    <scope>NUCLEOTIDE SEQUENCE</scope>
    <source>
        <tissue evidence="2">Shoot tissue taken approximately 20 cm above the soil surface</tissue>
    </source>
</reference>
<organism evidence="2">
    <name type="scientific">Arundo donax</name>
    <name type="common">Giant reed</name>
    <name type="synonym">Donax arundinaceus</name>
    <dbReference type="NCBI Taxonomy" id="35708"/>
    <lineage>
        <taxon>Eukaryota</taxon>
        <taxon>Viridiplantae</taxon>
        <taxon>Streptophyta</taxon>
        <taxon>Embryophyta</taxon>
        <taxon>Tracheophyta</taxon>
        <taxon>Spermatophyta</taxon>
        <taxon>Magnoliopsida</taxon>
        <taxon>Liliopsida</taxon>
        <taxon>Poales</taxon>
        <taxon>Poaceae</taxon>
        <taxon>PACMAD clade</taxon>
        <taxon>Arundinoideae</taxon>
        <taxon>Arundineae</taxon>
        <taxon>Arundo</taxon>
    </lineage>
</organism>
<reference evidence="2" key="2">
    <citation type="journal article" date="2015" name="Data Brief">
        <title>Shoot transcriptome of the giant reed, Arundo donax.</title>
        <authorList>
            <person name="Barrero R.A."/>
            <person name="Guerrero F.D."/>
            <person name="Moolhuijzen P."/>
            <person name="Goolsby J.A."/>
            <person name="Tidwell J."/>
            <person name="Bellgard S.E."/>
            <person name="Bellgard M.I."/>
        </authorList>
    </citation>
    <scope>NUCLEOTIDE SEQUENCE</scope>
    <source>
        <tissue evidence="2">Shoot tissue taken approximately 20 cm above the soil surface</tissue>
    </source>
</reference>
<accession>A0A0A9CEA4</accession>
<evidence type="ECO:0000256" key="1">
    <source>
        <dbReference type="SAM" id="MobiDB-lite"/>
    </source>
</evidence>
<feature type="compositionally biased region" description="Basic and acidic residues" evidence="1">
    <location>
        <begin position="14"/>
        <end position="24"/>
    </location>
</feature>